<keyword evidence="4 7" id="KW-0418">Kinase</keyword>
<evidence type="ECO:0000256" key="7">
    <source>
        <dbReference type="HAMAP-Rule" id="MF_00109"/>
    </source>
</evidence>
<dbReference type="InterPro" id="IPR000623">
    <property type="entry name" value="Shikimate_kinase/TSH1"/>
</dbReference>
<evidence type="ECO:0000256" key="6">
    <source>
        <dbReference type="ARBA" id="ARBA00023141"/>
    </source>
</evidence>
<keyword evidence="9" id="KW-1185">Reference proteome</keyword>
<dbReference type="GO" id="GO:0005524">
    <property type="term" value="F:ATP binding"/>
    <property type="evidence" value="ECO:0007669"/>
    <property type="project" value="UniProtKB-UniRule"/>
</dbReference>
<feature type="binding site" evidence="7">
    <location>
        <position position="79"/>
    </location>
    <ligand>
        <name>substrate</name>
    </ligand>
</feature>
<keyword evidence="2 7" id="KW-0808">Transferase</keyword>
<dbReference type="GO" id="GO:0008652">
    <property type="term" value="P:amino acid biosynthetic process"/>
    <property type="evidence" value="ECO:0007669"/>
    <property type="project" value="UniProtKB-KW"/>
</dbReference>
<comment type="caution">
    <text evidence="7">Lacks conserved residue(s) required for the propagation of feature annotation.</text>
</comment>
<dbReference type="RefSeq" id="WP_089380060.1">
    <property type="nucleotide sequence ID" value="NZ_FZNT01000001.1"/>
</dbReference>
<dbReference type="SUPFAM" id="SSF52540">
    <property type="entry name" value="P-loop containing nucleoside triphosphate hydrolases"/>
    <property type="match status" value="1"/>
</dbReference>
<keyword evidence="5 7" id="KW-0067">ATP-binding</keyword>
<dbReference type="AlphaFoldDB" id="A0A238VGT6"/>
<dbReference type="GO" id="GO:0009073">
    <property type="term" value="P:aromatic amino acid family biosynthetic process"/>
    <property type="evidence" value="ECO:0007669"/>
    <property type="project" value="UniProtKB-KW"/>
</dbReference>
<organism evidence="8 9">
    <name type="scientific">Lutibacter agarilyticus</name>
    <dbReference type="NCBI Taxonomy" id="1109740"/>
    <lineage>
        <taxon>Bacteria</taxon>
        <taxon>Pseudomonadati</taxon>
        <taxon>Bacteroidota</taxon>
        <taxon>Flavobacteriia</taxon>
        <taxon>Flavobacteriales</taxon>
        <taxon>Flavobacteriaceae</taxon>
        <taxon>Lutibacter</taxon>
    </lineage>
</organism>
<dbReference type="InterPro" id="IPR031322">
    <property type="entry name" value="Shikimate/glucono_kinase"/>
</dbReference>
<dbReference type="EC" id="2.7.1.71" evidence="7"/>
<keyword evidence="3 7" id="KW-0547">Nucleotide-binding</keyword>
<keyword evidence="7" id="KW-0963">Cytoplasm</keyword>
<dbReference type="HAMAP" id="MF_00109">
    <property type="entry name" value="Shikimate_kinase"/>
    <property type="match status" value="1"/>
</dbReference>
<evidence type="ECO:0000256" key="2">
    <source>
        <dbReference type="ARBA" id="ARBA00022679"/>
    </source>
</evidence>
<feature type="binding site" evidence="7">
    <location>
        <begin position="10"/>
        <end position="15"/>
    </location>
    <ligand>
        <name>ATP</name>
        <dbReference type="ChEBI" id="CHEBI:30616"/>
    </ligand>
</feature>
<dbReference type="GO" id="GO:0000287">
    <property type="term" value="F:magnesium ion binding"/>
    <property type="evidence" value="ECO:0007669"/>
    <property type="project" value="UniProtKB-UniRule"/>
</dbReference>
<dbReference type="GO" id="GO:0009423">
    <property type="term" value="P:chorismate biosynthetic process"/>
    <property type="evidence" value="ECO:0007669"/>
    <property type="project" value="UniProtKB-UniRule"/>
</dbReference>
<feature type="binding site" evidence="7">
    <location>
        <position position="14"/>
    </location>
    <ligand>
        <name>Mg(2+)</name>
        <dbReference type="ChEBI" id="CHEBI:18420"/>
    </ligand>
</feature>
<dbReference type="EMBL" id="FZNT01000001">
    <property type="protein sequence ID" value="SNR33600.1"/>
    <property type="molecule type" value="Genomic_DNA"/>
</dbReference>
<keyword evidence="6 7" id="KW-0057">Aromatic amino acid biosynthesis</keyword>
<evidence type="ECO:0000256" key="3">
    <source>
        <dbReference type="ARBA" id="ARBA00022741"/>
    </source>
</evidence>
<comment type="subunit">
    <text evidence="7">Monomer.</text>
</comment>
<evidence type="ECO:0000256" key="1">
    <source>
        <dbReference type="ARBA" id="ARBA00022605"/>
    </source>
</evidence>
<comment type="function">
    <text evidence="7">Catalyzes the specific phosphorylation of the 3-hydroxyl group of shikimic acid using ATP as a cosubstrate.</text>
</comment>
<evidence type="ECO:0000313" key="9">
    <source>
        <dbReference type="Proteomes" id="UP000198384"/>
    </source>
</evidence>
<proteinExistence type="inferred from homology"/>
<dbReference type="Proteomes" id="UP000198384">
    <property type="component" value="Unassembled WGS sequence"/>
</dbReference>
<evidence type="ECO:0000313" key="8">
    <source>
        <dbReference type="EMBL" id="SNR33600.1"/>
    </source>
</evidence>
<feature type="binding site" evidence="7">
    <location>
        <position position="118"/>
    </location>
    <ligand>
        <name>ATP</name>
        <dbReference type="ChEBI" id="CHEBI:30616"/>
    </ligand>
</feature>
<dbReference type="Gene3D" id="3.40.50.300">
    <property type="entry name" value="P-loop containing nucleotide triphosphate hydrolases"/>
    <property type="match status" value="1"/>
</dbReference>
<feature type="binding site" evidence="7">
    <location>
        <position position="56"/>
    </location>
    <ligand>
        <name>substrate</name>
    </ligand>
</feature>
<dbReference type="PANTHER" id="PTHR21087:SF16">
    <property type="entry name" value="SHIKIMATE KINASE 1, CHLOROPLASTIC"/>
    <property type="match status" value="1"/>
</dbReference>
<keyword evidence="7" id="KW-0460">Magnesium</keyword>
<evidence type="ECO:0000256" key="5">
    <source>
        <dbReference type="ARBA" id="ARBA00022840"/>
    </source>
</evidence>
<comment type="similarity">
    <text evidence="7">Belongs to the shikimate kinase family.</text>
</comment>
<name>A0A238VGT6_9FLAO</name>
<dbReference type="PANTHER" id="PTHR21087">
    <property type="entry name" value="SHIKIMATE KINASE"/>
    <property type="match status" value="1"/>
</dbReference>
<accession>A0A238VGT6</accession>
<feature type="binding site" evidence="7">
    <location>
        <position position="32"/>
    </location>
    <ligand>
        <name>substrate</name>
    </ligand>
</feature>
<evidence type="ECO:0000256" key="4">
    <source>
        <dbReference type="ARBA" id="ARBA00022777"/>
    </source>
</evidence>
<comment type="subcellular location">
    <subcellularLocation>
        <location evidence="7">Cytoplasm</location>
    </subcellularLocation>
</comment>
<comment type="pathway">
    <text evidence="7">Metabolic intermediate biosynthesis; chorismate biosynthesis; chorismate from D-erythrose 4-phosphate and phosphoenolpyruvate: step 5/7.</text>
</comment>
<keyword evidence="1 7" id="KW-0028">Amino-acid biosynthesis</keyword>
<dbReference type="PRINTS" id="PR01100">
    <property type="entry name" value="SHIKIMTKNASE"/>
</dbReference>
<dbReference type="InterPro" id="IPR027417">
    <property type="entry name" value="P-loop_NTPase"/>
</dbReference>
<gene>
    <name evidence="7" type="primary">aroK</name>
    <name evidence="8" type="ORF">SAMN06265371_101417</name>
</gene>
<dbReference type="UniPathway" id="UPA00053">
    <property type="reaction ID" value="UER00088"/>
</dbReference>
<dbReference type="GO" id="GO:0004765">
    <property type="term" value="F:shikimate kinase activity"/>
    <property type="evidence" value="ECO:0007669"/>
    <property type="project" value="UniProtKB-UniRule"/>
</dbReference>
<dbReference type="CDD" id="cd00464">
    <property type="entry name" value="SK"/>
    <property type="match status" value="1"/>
</dbReference>
<comment type="cofactor">
    <cofactor evidence="7">
        <name>Mg(2+)</name>
        <dbReference type="ChEBI" id="CHEBI:18420"/>
    </cofactor>
    <text evidence="7">Binds 1 Mg(2+) ion per subunit.</text>
</comment>
<keyword evidence="7" id="KW-0479">Metal-binding</keyword>
<sequence>MKIVLLGYMASGKSAVGKILAKKMNLQFIDLDDFIEEKEQQSITDIFKTKGEIYFRQVEGVCLQELLNLSKKCIISVGGGTPCYGNNLELIKEKAISFYLKASINTIFERLKHETSQRPLVATIGIDNLQEYIAKHLFERASFYDEADFSIVVNDKDLKEIVGEIDELL</sequence>
<comment type="catalytic activity">
    <reaction evidence="7">
        <text>shikimate + ATP = 3-phosphoshikimate + ADP + H(+)</text>
        <dbReference type="Rhea" id="RHEA:13121"/>
        <dbReference type="ChEBI" id="CHEBI:15378"/>
        <dbReference type="ChEBI" id="CHEBI:30616"/>
        <dbReference type="ChEBI" id="CHEBI:36208"/>
        <dbReference type="ChEBI" id="CHEBI:145989"/>
        <dbReference type="ChEBI" id="CHEBI:456216"/>
        <dbReference type="EC" id="2.7.1.71"/>
    </reaction>
</comment>
<feature type="binding site" evidence="7">
    <location>
        <position position="140"/>
    </location>
    <ligand>
        <name>substrate</name>
    </ligand>
</feature>
<dbReference type="GO" id="GO:0005829">
    <property type="term" value="C:cytosol"/>
    <property type="evidence" value="ECO:0007669"/>
    <property type="project" value="TreeGrafter"/>
</dbReference>
<reference evidence="8 9" key="1">
    <citation type="submission" date="2017-06" db="EMBL/GenBank/DDBJ databases">
        <authorList>
            <person name="Kim H.J."/>
            <person name="Triplett B.A."/>
        </authorList>
    </citation>
    <scope>NUCLEOTIDE SEQUENCE [LARGE SCALE GENOMIC DNA]</scope>
    <source>
        <strain evidence="8 9">DSM 29150</strain>
    </source>
</reference>
<dbReference type="OrthoDB" id="9800332at2"/>
<dbReference type="Pfam" id="PF01202">
    <property type="entry name" value="SKI"/>
    <property type="match status" value="1"/>
</dbReference>
<protein>
    <recommendedName>
        <fullName evidence="7">Shikimate kinase</fullName>
        <shortName evidence="7">SK</shortName>
        <ecNumber evidence="7">2.7.1.71</ecNumber>
    </recommendedName>
</protein>